<proteinExistence type="predicted"/>
<accession>A0AAV0X1S5</accession>
<name>A0AAV0X1S5_9HEMI</name>
<dbReference type="Gene3D" id="3.10.10.10">
    <property type="entry name" value="HIV Type 1 Reverse Transcriptase, subunit A, domain 1"/>
    <property type="match status" value="1"/>
</dbReference>
<dbReference type="Gene3D" id="3.30.70.270">
    <property type="match status" value="1"/>
</dbReference>
<keyword evidence="2" id="KW-1185">Reference proteome</keyword>
<dbReference type="SUPFAM" id="SSF56672">
    <property type="entry name" value="DNA/RNA polymerases"/>
    <property type="match status" value="1"/>
</dbReference>
<dbReference type="InterPro" id="IPR043128">
    <property type="entry name" value="Rev_trsase/Diguanyl_cyclase"/>
</dbReference>
<organism evidence="1 2">
    <name type="scientific">Macrosiphum euphorbiae</name>
    <name type="common">potato aphid</name>
    <dbReference type="NCBI Taxonomy" id="13131"/>
    <lineage>
        <taxon>Eukaryota</taxon>
        <taxon>Metazoa</taxon>
        <taxon>Ecdysozoa</taxon>
        <taxon>Arthropoda</taxon>
        <taxon>Hexapoda</taxon>
        <taxon>Insecta</taxon>
        <taxon>Pterygota</taxon>
        <taxon>Neoptera</taxon>
        <taxon>Paraneoptera</taxon>
        <taxon>Hemiptera</taxon>
        <taxon>Sternorrhyncha</taxon>
        <taxon>Aphidomorpha</taxon>
        <taxon>Aphidoidea</taxon>
        <taxon>Aphididae</taxon>
        <taxon>Macrosiphini</taxon>
        <taxon>Macrosiphum</taxon>
    </lineage>
</organism>
<dbReference type="GO" id="GO:0071897">
    <property type="term" value="P:DNA biosynthetic process"/>
    <property type="evidence" value="ECO:0007669"/>
    <property type="project" value="UniProtKB-ARBA"/>
</dbReference>
<evidence type="ECO:0000313" key="1">
    <source>
        <dbReference type="EMBL" id="CAI6362359.1"/>
    </source>
</evidence>
<comment type="caution">
    <text evidence="1">The sequence shown here is derived from an EMBL/GenBank/DDBJ whole genome shotgun (WGS) entry which is preliminary data.</text>
</comment>
<dbReference type="PANTHER" id="PTHR47331">
    <property type="entry name" value="PHD-TYPE DOMAIN-CONTAINING PROTEIN"/>
    <property type="match status" value="1"/>
</dbReference>
<dbReference type="EMBL" id="CARXXK010000003">
    <property type="protein sequence ID" value="CAI6362359.1"/>
    <property type="molecule type" value="Genomic_DNA"/>
</dbReference>
<evidence type="ECO:0000313" key="2">
    <source>
        <dbReference type="Proteomes" id="UP001160148"/>
    </source>
</evidence>
<dbReference type="InterPro" id="IPR043502">
    <property type="entry name" value="DNA/RNA_pol_sf"/>
</dbReference>
<evidence type="ECO:0008006" key="3">
    <source>
        <dbReference type="Google" id="ProtNLM"/>
    </source>
</evidence>
<reference evidence="1 2" key="1">
    <citation type="submission" date="2023-01" db="EMBL/GenBank/DDBJ databases">
        <authorList>
            <person name="Whitehead M."/>
        </authorList>
    </citation>
    <scope>NUCLEOTIDE SEQUENCE [LARGE SCALE GENOMIC DNA]</scope>
</reference>
<dbReference type="PANTHER" id="PTHR47331:SF5">
    <property type="entry name" value="RIBONUCLEASE H"/>
    <property type="match status" value="1"/>
</dbReference>
<dbReference type="AlphaFoldDB" id="A0AAV0X1S5"/>
<protein>
    <recommendedName>
        <fullName evidence="3">Reverse transcriptase domain-containing protein</fullName>
    </recommendedName>
</protein>
<sequence length="129" mass="14723">MHKFVMTADIEKMYRQILIHQEHRNYQRILCRDSPEKELLHFQLNTVTYGTTSAPFQATRGLQELANISGAKHPQASQVIAQDFYVDDLITGPHSISICQEIQREVTMILQSAGMTLHKWCANSPQLIG</sequence>
<gene>
    <name evidence="1" type="ORF">MEUPH1_LOCUS17433</name>
</gene>
<dbReference type="Proteomes" id="UP001160148">
    <property type="component" value="Unassembled WGS sequence"/>
</dbReference>